<proteinExistence type="predicted"/>
<protein>
    <submittedName>
        <fullName evidence="1">Uncharacterized protein</fullName>
    </submittedName>
</protein>
<dbReference type="Proteomes" id="UP000093432">
    <property type="component" value="Unassembled WGS sequence"/>
</dbReference>
<dbReference type="STRING" id="651561.BBI00_07645"/>
<dbReference type="AlphaFoldDB" id="A0A1B8ZRK8"/>
<dbReference type="EMBL" id="MAYG01000001">
    <property type="protein sequence ID" value="OCA74220.1"/>
    <property type="molecule type" value="Genomic_DNA"/>
</dbReference>
<name>A0A1B8ZRK8_9FLAO</name>
<accession>A0A1B8ZRK8</accession>
<reference evidence="2" key="1">
    <citation type="submission" date="2016-07" db="EMBL/GenBank/DDBJ databases">
        <authorList>
            <person name="Florea S."/>
            <person name="Webb J.S."/>
            <person name="Jaromczyk J."/>
            <person name="Schardl C.L."/>
        </authorList>
    </citation>
    <scope>NUCLEOTIDE SEQUENCE [LARGE SCALE GENOMIC DNA]</scope>
    <source>
        <strain evidence="2">CC-VM-7</strain>
    </source>
</reference>
<organism evidence="1 2">
    <name type="scientific">Chryseobacterium arthrosphaerae</name>
    <dbReference type="NCBI Taxonomy" id="651561"/>
    <lineage>
        <taxon>Bacteria</taxon>
        <taxon>Pseudomonadati</taxon>
        <taxon>Bacteroidota</taxon>
        <taxon>Flavobacteriia</taxon>
        <taxon>Flavobacteriales</taxon>
        <taxon>Weeksellaceae</taxon>
        <taxon>Chryseobacterium group</taxon>
        <taxon>Chryseobacterium</taxon>
    </lineage>
</organism>
<evidence type="ECO:0000313" key="1">
    <source>
        <dbReference type="EMBL" id="OCA74220.1"/>
    </source>
</evidence>
<comment type="caution">
    <text evidence="1">The sequence shown here is derived from an EMBL/GenBank/DDBJ whole genome shotgun (WGS) entry which is preliminary data.</text>
</comment>
<gene>
    <name evidence="1" type="ORF">BBI00_07645</name>
</gene>
<sequence length="157" mass="18753">MMILFSCKSQNNTSVMQFIKTYIDDSKNNPAINDRENILIVGSKKEEKDYWVYVYLINPKYMSGFKYTNVYLLDKYKTIVDESLDKSFLESIFKKLKKLPFQDFNLAKYPYNYNPNMWRIVFNNENEVILISPQEKAETIKNILEKKGVKFSKDYEE</sequence>
<evidence type="ECO:0000313" key="2">
    <source>
        <dbReference type="Proteomes" id="UP000093432"/>
    </source>
</evidence>